<organism evidence="1 2">
    <name type="scientific">Molorchus minor</name>
    <dbReference type="NCBI Taxonomy" id="1323400"/>
    <lineage>
        <taxon>Eukaryota</taxon>
        <taxon>Metazoa</taxon>
        <taxon>Ecdysozoa</taxon>
        <taxon>Arthropoda</taxon>
        <taxon>Hexapoda</taxon>
        <taxon>Insecta</taxon>
        <taxon>Pterygota</taxon>
        <taxon>Neoptera</taxon>
        <taxon>Endopterygota</taxon>
        <taxon>Coleoptera</taxon>
        <taxon>Polyphaga</taxon>
        <taxon>Cucujiformia</taxon>
        <taxon>Chrysomeloidea</taxon>
        <taxon>Cerambycidae</taxon>
        <taxon>Lamiinae</taxon>
        <taxon>Monochamini</taxon>
        <taxon>Molorchus</taxon>
    </lineage>
</organism>
<protein>
    <submittedName>
        <fullName evidence="1">Uncharacterized protein</fullName>
    </submittedName>
</protein>
<evidence type="ECO:0000313" key="2">
    <source>
        <dbReference type="Proteomes" id="UP001162164"/>
    </source>
</evidence>
<sequence>MRHETLVRHLNKQGVFNELYRNLFPKYIEDLNMYLPCNRLLQYYPKKYQFNLFSQTFTEVINEDIYSNISCLEDYFFKVIDDLTVRQTFAQRKFEENPKCDDYIVYYKPEECFNIIRNRIKLTTEIQERKRLLQLLIEACTINGIDFLEKVLKYFCERHQNDDKDIRYKILEEIDSKVELDQLKEIHWKYINKMFTIQKLHKENSPGLLLLTYIKFLYKNNKSEMEKRDATMELIKQQIDCGLWVLHDVASLKDPQIEKNILLDIIECLPGILKTVGKESEINFLQSKICVEIFNYNSRYPKQKIDILNNEALIEIVRRNLQEEYVSHQFQRNLVQLICKSNRNDIENEILNFYFEKTLTQFPVYKPLRWYLKYDPLVLVKNVHNVVKALPKVTRKRWFKFKQYSHLNLDKMIIGNCLKQLDDKDESDKTNLICPLSYMCNAEDYIRIMRERNIIPITPKLAIEDEEAKKMYPLQQEFARQFKNTEDPQNSLQILIDEFCQGDYLKVSLPSLYSIFHKSPENILKPYVKKIFENTAMSVKKHSLFLSYAVFDFSAVLEMLRKFENTNNDSLHKHVFAGLLNFYKKFLIFISLLTYKISGNLENHLKKNAIPAGTNRFDALSALGLVDKKAINTEVNLEFVCKFFGHWMAVFSAFETFEEFVLLSLLQLEKEADQNQELYAKKIVLFSEEVVSDFGKFNFFKVCRNSVNPATPRERRVQAHLELAELVEILARLLVMRKSDTQLAFCCSGSRD</sequence>
<name>A0ABQ9K0D4_9CUCU</name>
<keyword evidence="2" id="KW-1185">Reference proteome</keyword>
<dbReference type="Proteomes" id="UP001162164">
    <property type="component" value="Unassembled WGS sequence"/>
</dbReference>
<accession>A0ABQ9K0D4</accession>
<reference evidence="1" key="1">
    <citation type="journal article" date="2023" name="Insect Mol. Biol.">
        <title>Genome sequencing provides insights into the evolution of gene families encoding plant cell wall-degrading enzymes in longhorned beetles.</title>
        <authorList>
            <person name="Shin N.R."/>
            <person name="Okamura Y."/>
            <person name="Kirsch R."/>
            <person name="Pauchet Y."/>
        </authorList>
    </citation>
    <scope>NUCLEOTIDE SEQUENCE</scope>
    <source>
        <strain evidence="1">MMC_N1</strain>
    </source>
</reference>
<gene>
    <name evidence="1" type="ORF">NQ317_008944</name>
</gene>
<evidence type="ECO:0000313" key="1">
    <source>
        <dbReference type="EMBL" id="KAJ8983818.1"/>
    </source>
</evidence>
<dbReference type="EMBL" id="JAPWTJ010000059">
    <property type="protein sequence ID" value="KAJ8983818.1"/>
    <property type="molecule type" value="Genomic_DNA"/>
</dbReference>
<comment type="caution">
    <text evidence="1">The sequence shown here is derived from an EMBL/GenBank/DDBJ whole genome shotgun (WGS) entry which is preliminary data.</text>
</comment>
<proteinExistence type="predicted"/>